<evidence type="ECO:0000313" key="11">
    <source>
        <dbReference type="Proteomes" id="UP000762676"/>
    </source>
</evidence>
<dbReference type="InterPro" id="IPR013783">
    <property type="entry name" value="Ig-like_fold"/>
</dbReference>
<dbReference type="SMART" id="SM01076">
    <property type="entry name" value="CG-1"/>
    <property type="match status" value="1"/>
</dbReference>
<feature type="compositionally biased region" description="Polar residues" evidence="8">
    <location>
        <begin position="1311"/>
        <end position="1340"/>
    </location>
</feature>
<dbReference type="Pfam" id="PF03859">
    <property type="entry name" value="CG-1"/>
    <property type="match status" value="1"/>
</dbReference>
<evidence type="ECO:0000313" key="10">
    <source>
        <dbReference type="EMBL" id="GFR73058.1"/>
    </source>
</evidence>
<feature type="compositionally biased region" description="Low complexity" evidence="8">
    <location>
        <begin position="505"/>
        <end position="527"/>
    </location>
</feature>
<evidence type="ECO:0000256" key="5">
    <source>
        <dbReference type="ARBA" id="ARBA00023163"/>
    </source>
</evidence>
<feature type="region of interest" description="Disordered" evidence="8">
    <location>
        <begin position="1395"/>
        <end position="1500"/>
    </location>
</feature>
<feature type="compositionally biased region" description="Basic and acidic residues" evidence="8">
    <location>
        <begin position="1566"/>
        <end position="1584"/>
    </location>
</feature>
<gene>
    <name evidence="10" type="ORF">ElyMa_002128900</name>
</gene>
<comment type="caution">
    <text evidence="10">The sequence shown here is derived from an EMBL/GenBank/DDBJ whole genome shotgun (WGS) entry which is preliminary data.</text>
</comment>
<keyword evidence="6" id="KW-0539">Nucleus</keyword>
<proteinExistence type="inferred from homology"/>
<reference evidence="10 11" key="1">
    <citation type="journal article" date="2021" name="Elife">
        <title>Chloroplast acquisition without the gene transfer in kleptoplastic sea slugs, Plakobranchus ocellatus.</title>
        <authorList>
            <person name="Maeda T."/>
            <person name="Takahashi S."/>
            <person name="Yoshida T."/>
            <person name="Shimamura S."/>
            <person name="Takaki Y."/>
            <person name="Nagai Y."/>
            <person name="Toyoda A."/>
            <person name="Suzuki Y."/>
            <person name="Arimoto A."/>
            <person name="Ishii H."/>
            <person name="Satoh N."/>
            <person name="Nishiyama T."/>
            <person name="Hasebe M."/>
            <person name="Maruyama T."/>
            <person name="Minagawa J."/>
            <person name="Obokata J."/>
            <person name="Shigenobu S."/>
        </authorList>
    </citation>
    <scope>NUCLEOTIDE SEQUENCE [LARGE SCALE GENOMIC DNA]</scope>
</reference>
<dbReference type="InterPro" id="IPR005559">
    <property type="entry name" value="CG-1_dom"/>
</dbReference>
<comment type="subcellular location">
    <subcellularLocation>
        <location evidence="1">Nucleus</location>
    </subcellularLocation>
</comment>
<feature type="region of interest" description="Disordered" evidence="8">
    <location>
        <begin position="501"/>
        <end position="527"/>
    </location>
</feature>
<accession>A0AAV4FI31</accession>
<evidence type="ECO:0000259" key="9">
    <source>
        <dbReference type="PROSITE" id="PS51437"/>
    </source>
</evidence>
<feature type="region of interest" description="Disordered" evidence="8">
    <location>
        <begin position="544"/>
        <end position="574"/>
    </location>
</feature>
<feature type="compositionally biased region" description="Low complexity" evidence="8">
    <location>
        <begin position="1447"/>
        <end position="1474"/>
    </location>
</feature>
<evidence type="ECO:0000256" key="1">
    <source>
        <dbReference type="ARBA" id="ARBA00004123"/>
    </source>
</evidence>
<evidence type="ECO:0000256" key="6">
    <source>
        <dbReference type="ARBA" id="ARBA00023242"/>
    </source>
</evidence>
<comment type="subunit">
    <text evidence="7">May interact with calmodulin.</text>
</comment>
<dbReference type="PANTHER" id="PTHR23335:SF1">
    <property type="entry name" value="CALMODULIN-BINDING TRANSCRIPTION ACTIVATOR, ISOFORM F"/>
    <property type="match status" value="1"/>
</dbReference>
<dbReference type="CDD" id="cd23767">
    <property type="entry name" value="IQCD"/>
    <property type="match status" value="1"/>
</dbReference>
<dbReference type="GO" id="GO:0003690">
    <property type="term" value="F:double-stranded DNA binding"/>
    <property type="evidence" value="ECO:0007669"/>
    <property type="project" value="TreeGrafter"/>
</dbReference>
<keyword evidence="4" id="KW-0010">Activator</keyword>
<feature type="region of interest" description="Disordered" evidence="8">
    <location>
        <begin position="394"/>
        <end position="468"/>
    </location>
</feature>
<evidence type="ECO:0000256" key="3">
    <source>
        <dbReference type="ARBA" id="ARBA00023043"/>
    </source>
</evidence>
<organism evidence="10 11">
    <name type="scientific">Elysia marginata</name>
    <dbReference type="NCBI Taxonomy" id="1093978"/>
    <lineage>
        <taxon>Eukaryota</taxon>
        <taxon>Metazoa</taxon>
        <taxon>Spiralia</taxon>
        <taxon>Lophotrochozoa</taxon>
        <taxon>Mollusca</taxon>
        <taxon>Gastropoda</taxon>
        <taxon>Heterobranchia</taxon>
        <taxon>Euthyneura</taxon>
        <taxon>Panpulmonata</taxon>
        <taxon>Sacoglossa</taxon>
        <taxon>Placobranchoidea</taxon>
        <taxon>Plakobranchidae</taxon>
        <taxon>Elysia</taxon>
    </lineage>
</organism>
<dbReference type="InterPro" id="IPR014756">
    <property type="entry name" value="Ig_E-set"/>
</dbReference>
<dbReference type="Gene3D" id="2.60.40.10">
    <property type="entry name" value="Immunoglobulins"/>
    <property type="match status" value="1"/>
</dbReference>
<protein>
    <submittedName>
        <fullName evidence="10">Calmodulin-binding transcription activator</fullName>
    </submittedName>
</protein>
<dbReference type="GO" id="GO:0005634">
    <property type="term" value="C:nucleus"/>
    <property type="evidence" value="ECO:0007669"/>
    <property type="project" value="UniProtKB-SubCell"/>
</dbReference>
<feature type="domain" description="CG-1" evidence="9">
    <location>
        <begin position="22"/>
        <end position="147"/>
    </location>
</feature>
<feature type="region of interest" description="Disordered" evidence="8">
    <location>
        <begin position="1303"/>
        <end position="1365"/>
    </location>
</feature>
<keyword evidence="3" id="KW-0040">ANK repeat</keyword>
<feature type="compositionally biased region" description="Polar residues" evidence="8">
    <location>
        <begin position="236"/>
        <end position="247"/>
    </location>
</feature>
<feature type="compositionally biased region" description="Low complexity" evidence="8">
    <location>
        <begin position="1035"/>
        <end position="1049"/>
    </location>
</feature>
<feature type="compositionally biased region" description="Polar residues" evidence="8">
    <location>
        <begin position="1665"/>
        <end position="1676"/>
    </location>
</feature>
<feature type="region of interest" description="Disordered" evidence="8">
    <location>
        <begin position="344"/>
        <end position="367"/>
    </location>
</feature>
<dbReference type="EMBL" id="BMAT01004413">
    <property type="protein sequence ID" value="GFR73058.1"/>
    <property type="molecule type" value="Genomic_DNA"/>
</dbReference>
<dbReference type="SUPFAM" id="SSF81296">
    <property type="entry name" value="E set domains"/>
    <property type="match status" value="1"/>
</dbReference>
<dbReference type="GO" id="GO:0006357">
    <property type="term" value="P:regulation of transcription by RNA polymerase II"/>
    <property type="evidence" value="ECO:0007669"/>
    <property type="project" value="TreeGrafter"/>
</dbReference>
<comment type="similarity">
    <text evidence="2">Belongs to the CAMTA family.</text>
</comment>
<evidence type="ECO:0000256" key="7">
    <source>
        <dbReference type="ARBA" id="ARBA00029480"/>
    </source>
</evidence>
<feature type="region of interest" description="Disordered" evidence="8">
    <location>
        <begin position="1599"/>
        <end position="1676"/>
    </location>
</feature>
<dbReference type="Proteomes" id="UP000762676">
    <property type="component" value="Unassembled WGS sequence"/>
</dbReference>
<feature type="compositionally biased region" description="Polar residues" evidence="8">
    <location>
        <begin position="344"/>
        <end position="360"/>
    </location>
</feature>
<keyword evidence="5" id="KW-0804">Transcription</keyword>
<dbReference type="PROSITE" id="PS51437">
    <property type="entry name" value="CG_1"/>
    <property type="match status" value="1"/>
</dbReference>
<feature type="region of interest" description="Disordered" evidence="8">
    <location>
        <begin position="1515"/>
        <end position="1586"/>
    </location>
</feature>
<name>A0AAV4FI31_9GAST</name>
<dbReference type="PANTHER" id="PTHR23335">
    <property type="entry name" value="CALMODULIN-BINDING TRANSCRIPTION ACTIVATOR CAMTA"/>
    <property type="match status" value="1"/>
</dbReference>
<evidence type="ECO:0000256" key="4">
    <source>
        <dbReference type="ARBA" id="ARBA00023159"/>
    </source>
</evidence>
<dbReference type="GO" id="GO:0003712">
    <property type="term" value="F:transcription coregulator activity"/>
    <property type="evidence" value="ECO:0007669"/>
    <property type="project" value="TreeGrafter"/>
</dbReference>
<feature type="region of interest" description="Disordered" evidence="8">
    <location>
        <begin position="220"/>
        <end position="247"/>
    </location>
</feature>
<feature type="compositionally biased region" description="Basic and acidic residues" evidence="8">
    <location>
        <begin position="1477"/>
        <end position="1487"/>
    </location>
</feature>
<evidence type="ECO:0000256" key="2">
    <source>
        <dbReference type="ARBA" id="ARBA00008267"/>
    </source>
</evidence>
<sequence length="1769" mass="192170">MDQNDLTADSREDVNCVSNIKLPAQLQKITPAQEFVSEIASILIAFDHHKEWLVLPQKIRPASGSMLLYNRKVVFYRRDGYCWKKRRNGSTIREDHMKLKVQGLECIYGSYVHSAILPTFHRRCYWLLQNPNIVLIHYLNVPYPEAAKPSIRPVSYELRSKEWSKEELVDQLRPMLSSVCAGMEHDVEKDQKLEKMLEEILMILMPLHEGSANKPVLTEPKSLASEPFGPSPTVGEVSQTEGPPTNITASAWRNQQQLLVTHSQQSSQPSIIPSSTVGAASISSSLDRGGSGRSILTVNGGDCQGLVTQLLPQDLVVANAAGNNKPRLITLNGNQLVVANRSQASLNSPSTSANVDTTEGGSNGTGKVITIHTQQNISASRTGIKTETFELPNVSSSGVSSQVQNGNTTPIFSSAPGEFHILSPPIPNNSISVKESHLRQQHQQRSSTDSLLQTQHHHHQKQGSQESTPVLTLHLKPTNSSTSDSPGFVLSLQGATIVSQHSGLSSTSAEPRVSSSSSSPTGLSQTSSAGGLVLVASQSPGGGLVLNKISPQPQPQAQNAPFSAQLNTAPGAPSASFATPFPNVGSSSMHLNSGLRVPMCEASSKTFTTSMGQATKKHSIPQHLLFSSAGPSRGTDCIIYNNNTSQTLPFGSTTCGSNVCSRLQPATSLSQNRTSKATEINMSHTQTPNISTSNSILDMNNRNLLPEKVVCATSMFSYLQVPSQSHPFINSSFPTTVDMEEISTQCHTSQPQQQQQQQEIGKTEMLRPATKFEISQQQRFETISPPTVTLNSDPTAGYVFNVGSQAISNSVVLATMDSGNPSQNNACQATETAKPPGELLAPLQTNTNLTGGQARSSCFNNHFTKASSLQGSMFVFDTDQSSQSQDVHVQPHLTPNAQDSNPHLMACTSSVLQTSIKNMMTNPSSCDTLDGSFSSLPSTDLNLDDLLDLNDLDDVSDLGCSPFTPPDLTQEAADLDKVSLGSESVAVHSNVENLSTYCCTQTNTSYLLQQQKQEQQQQQQQIQHQHLHLTVPQTSSSSADHQAPSSPHHPGAPPRPLHSMSICDTLAPGQQASDPEINSVIKDFSPEWAYVKTNTKILIAGPWCSEGSQYSCVFDGVHIPAILVQMGLLRCYTLYHRPGYATLQVARDGVIISNCEVFEFCDKEGSNPSIAHPEWFAFDIAQLKLLLVQRLDQLSRRFIIPQTGCQLPTSDDLDELESRLVRQVQALSGQRLFDVQEFPKAGQHNLTLLHLAAGLGFAKLISCLIRWRMATDCVALEFDVDAQSVDSHSCTPLVEQLEIAKEQERRHQEQEFTSATMDLSCSPGQGMSEQSPSTITSDLGSSLPPGSCPTPGDDSNLGPPGVADANFIEKDGAEMKDDDDEVQSVAPCVGSLSVQASSPFPFSRPTKPGPKLVRRFSEQTMNQHSKALSKRNSVDLLPSGQSLDEASLPGLGSPSPSHSGVMRDSSPSQSQLLLAPTERRGEGEEKAVVSGDGIASLPDMSDMAFVVPPAPRLMLEEKLDEPSGYPRDDDDVPTEEEIVRRDGATTSTQMDTDETVPHTTNSPLIDVERISSDEEVETNKDGSKHQMVTLANQIIAAIPERIKLSPSKVDDGEESITGRGRSESHSSLQSQGSPRLSSFGDDSGISTPMTDSLAFDDYRYPELGTPSSSLSPDSTCLPSPYSPYSFTLDSPPPTTAEFTEYFNAPTTYMEKDFSQLTLSDQEQRKLYEAAKVIQNAYRHYRDKQQQKEIEAAILIQSYYRRYKTVSDQR</sequence>
<feature type="compositionally biased region" description="Low complexity" evidence="8">
    <location>
        <begin position="394"/>
        <end position="407"/>
    </location>
</feature>
<evidence type="ECO:0000256" key="8">
    <source>
        <dbReference type="SAM" id="MobiDB-lite"/>
    </source>
</evidence>
<feature type="region of interest" description="Disordered" evidence="8">
    <location>
        <begin position="1018"/>
        <end position="1062"/>
    </location>
</feature>
<keyword evidence="11" id="KW-1185">Reference proteome</keyword>